<reference evidence="1" key="1">
    <citation type="submission" date="2023-05" db="EMBL/GenBank/DDBJ databases">
        <title>Anaerotaeda fermentans gen. nov., sp. nov., a novel anaerobic planctomycete of the new family within the order Sedimentisphaerales isolated from Taman Peninsula, Russia.</title>
        <authorList>
            <person name="Khomyakova M.A."/>
            <person name="Merkel A.Y."/>
            <person name="Slobodkin A.I."/>
        </authorList>
    </citation>
    <scope>NUCLEOTIDE SEQUENCE</scope>
    <source>
        <strain evidence="1">M17dextr</strain>
    </source>
</reference>
<evidence type="ECO:0000313" key="1">
    <source>
        <dbReference type="EMBL" id="MDI6450826.1"/>
    </source>
</evidence>
<dbReference type="Proteomes" id="UP001431776">
    <property type="component" value="Unassembled WGS sequence"/>
</dbReference>
<evidence type="ECO:0000313" key="2">
    <source>
        <dbReference type="Proteomes" id="UP001431776"/>
    </source>
</evidence>
<dbReference type="EMBL" id="JASCXX010000025">
    <property type="protein sequence ID" value="MDI6450826.1"/>
    <property type="molecule type" value="Genomic_DNA"/>
</dbReference>
<evidence type="ECO:0008006" key="3">
    <source>
        <dbReference type="Google" id="ProtNLM"/>
    </source>
</evidence>
<dbReference type="InterPro" id="IPR046348">
    <property type="entry name" value="SIS_dom_sf"/>
</dbReference>
<keyword evidence="2" id="KW-1185">Reference proteome</keyword>
<dbReference type="AlphaFoldDB" id="A0AAW6U5K6"/>
<sequence>MSDFDLNSLIDLDVCVLNALDLFADPRTVFPRPNLARFKRPLVVGSGNAIATGKIIFDDKDAVLADEGTFQNKLDAVGDIDGVALFSASGGKHAPIIAEAVKPKGLPVVLFTSNPSSMAKDYVDEAYVFPSLPEPYTYNTSTYMGMMMAGLLDDPKAEAAKIRAYIKDVIDPTLAAYDKKPGDFEAYYLLVPEQFELIRIMFATKFVELFGRRVARDVFTWEQSKHATTVVDAPSELFIAFGRENDSFGTDRLNIPLPENCSYPAIMAIGYYVIGKIQAQKPAWFKQGVGPFVERASKLFGQTIKPLVEFK</sequence>
<dbReference type="SUPFAM" id="SSF53697">
    <property type="entry name" value="SIS domain"/>
    <property type="match status" value="1"/>
</dbReference>
<gene>
    <name evidence="1" type="ORF">QJ522_17330</name>
</gene>
<comment type="caution">
    <text evidence="1">The sequence shown here is derived from an EMBL/GenBank/DDBJ whole genome shotgun (WGS) entry which is preliminary data.</text>
</comment>
<name>A0AAW6U5K6_9BACT</name>
<proteinExistence type="predicted"/>
<dbReference type="RefSeq" id="WP_349246235.1">
    <property type="nucleotide sequence ID" value="NZ_JASCXX010000025.1"/>
</dbReference>
<protein>
    <recommendedName>
        <fullName evidence="3">SIS domain-containing protein</fullName>
    </recommendedName>
</protein>
<organism evidence="1 2">
    <name type="scientific">Anaerobaca lacustris</name>
    <dbReference type="NCBI Taxonomy" id="3044600"/>
    <lineage>
        <taxon>Bacteria</taxon>
        <taxon>Pseudomonadati</taxon>
        <taxon>Planctomycetota</taxon>
        <taxon>Phycisphaerae</taxon>
        <taxon>Sedimentisphaerales</taxon>
        <taxon>Anaerobacaceae</taxon>
        <taxon>Anaerobaca</taxon>
    </lineage>
</organism>
<dbReference type="GO" id="GO:0097367">
    <property type="term" value="F:carbohydrate derivative binding"/>
    <property type="evidence" value="ECO:0007669"/>
    <property type="project" value="InterPro"/>
</dbReference>
<dbReference type="GO" id="GO:1901135">
    <property type="term" value="P:carbohydrate derivative metabolic process"/>
    <property type="evidence" value="ECO:0007669"/>
    <property type="project" value="InterPro"/>
</dbReference>
<accession>A0AAW6U5K6</accession>